<name>A0AAJ5RP80_9BACI</name>
<dbReference type="PANTHER" id="PTHR37293:SF9">
    <property type="entry name" value="PHI ETA ORF 22-LIKE PROTEIN"/>
    <property type="match status" value="1"/>
</dbReference>
<dbReference type="AlphaFoldDB" id="A0AAJ5RP80"/>
<dbReference type="InterPro" id="IPR006343">
    <property type="entry name" value="DnaB/C_C"/>
</dbReference>
<dbReference type="Gene3D" id="1.10.10.630">
    <property type="entry name" value="DnaD domain-like"/>
    <property type="match status" value="1"/>
</dbReference>
<feature type="domain" description="DnaB/C C-terminal" evidence="2">
    <location>
        <begin position="161"/>
        <end position="212"/>
    </location>
</feature>
<protein>
    <submittedName>
        <fullName evidence="3">DnaD domain protein</fullName>
    </submittedName>
</protein>
<reference evidence="3" key="1">
    <citation type="submission" date="2022-11" db="EMBL/GenBank/DDBJ databases">
        <title>Lysinibacillus irui.</title>
        <authorList>
            <person name="Akintayo S.O."/>
        </authorList>
    </citation>
    <scope>NUCLEOTIDE SEQUENCE</scope>
    <source>
        <strain evidence="3">IRB4-01</strain>
    </source>
</reference>
<dbReference type="InterPro" id="IPR053162">
    <property type="entry name" value="DnaD"/>
</dbReference>
<dbReference type="Proteomes" id="UP001219585">
    <property type="component" value="Chromosome"/>
</dbReference>
<dbReference type="InterPro" id="IPR034829">
    <property type="entry name" value="DnaD-like_sf"/>
</dbReference>
<evidence type="ECO:0000259" key="2">
    <source>
        <dbReference type="Pfam" id="PF07261"/>
    </source>
</evidence>
<sequence length="274" mass="31582">MIYRVAKKGNFVVLDKEFLNDDQLSWKAKGLLAYMLSLPDDWSFSLSDLATRSKCGREATASIMDELIEAGYLQKAQKRTKDGKFGKVEFFVFEAPTCAAMPSTGYPSTVTPQTEKPTLLKNKLLNNQLLKNKDHDDKKPMSTASHFYVQQGFGSQCAYITSKIHYWLTIFSEEMVVHAMKLAVEHNVLRWSYVEKILQNWFNNKIKSLADIAIDQQHFQARKQQVQPKKAKRRREIIPKWFHQRHEEDPPSNQQPAIDFEAERQKILALLGSG</sequence>
<dbReference type="KEGG" id="liu:OU989_09400"/>
<accession>A0AAJ5RP80</accession>
<organism evidence="3 4">
    <name type="scientific">Lysinibacillus irui</name>
    <dbReference type="NCBI Taxonomy" id="2998077"/>
    <lineage>
        <taxon>Bacteria</taxon>
        <taxon>Bacillati</taxon>
        <taxon>Bacillota</taxon>
        <taxon>Bacilli</taxon>
        <taxon>Bacillales</taxon>
        <taxon>Bacillaceae</taxon>
        <taxon>Lysinibacillus</taxon>
    </lineage>
</organism>
<evidence type="ECO:0000313" key="4">
    <source>
        <dbReference type="Proteomes" id="UP001219585"/>
    </source>
</evidence>
<dbReference type="SUPFAM" id="SSF158499">
    <property type="entry name" value="DnaD domain-like"/>
    <property type="match status" value="1"/>
</dbReference>
<evidence type="ECO:0000313" key="3">
    <source>
        <dbReference type="EMBL" id="WDV08670.1"/>
    </source>
</evidence>
<proteinExistence type="inferred from homology"/>
<dbReference type="NCBIfam" id="TIGR01446">
    <property type="entry name" value="DnaD_dom"/>
    <property type="match status" value="1"/>
</dbReference>
<dbReference type="Pfam" id="PF13730">
    <property type="entry name" value="HTH_36"/>
    <property type="match status" value="1"/>
</dbReference>
<evidence type="ECO:0000256" key="1">
    <source>
        <dbReference type="ARBA" id="ARBA00093462"/>
    </source>
</evidence>
<comment type="similarity">
    <text evidence="1">Belongs to the DnaB/DnaD family.</text>
</comment>
<dbReference type="PANTHER" id="PTHR37293">
    <property type="entry name" value="PHAGE REPLICATION PROTEIN-RELATED"/>
    <property type="match status" value="1"/>
</dbReference>
<gene>
    <name evidence="3" type="ORF">OU989_09400</name>
</gene>
<dbReference type="RefSeq" id="WP_274796877.1">
    <property type="nucleotide sequence ID" value="NZ_CP113527.1"/>
</dbReference>
<dbReference type="EMBL" id="CP113527">
    <property type="protein sequence ID" value="WDV08670.1"/>
    <property type="molecule type" value="Genomic_DNA"/>
</dbReference>
<dbReference type="Pfam" id="PF07261">
    <property type="entry name" value="DnaB_2"/>
    <property type="match status" value="1"/>
</dbReference>